<dbReference type="GO" id="GO:0000287">
    <property type="term" value="F:magnesium ion binding"/>
    <property type="evidence" value="ECO:0007669"/>
    <property type="project" value="TreeGrafter"/>
</dbReference>
<organism evidence="9 10">
    <name type="scientific">Marinococcus luteus</name>
    <dbReference type="NCBI Taxonomy" id="1122204"/>
    <lineage>
        <taxon>Bacteria</taxon>
        <taxon>Bacillati</taxon>
        <taxon>Bacillota</taxon>
        <taxon>Bacilli</taxon>
        <taxon>Bacillales</taxon>
        <taxon>Bacillaceae</taxon>
        <taxon>Marinococcus</taxon>
    </lineage>
</organism>
<dbReference type="SUPFAM" id="SSF143865">
    <property type="entry name" value="CorA soluble domain-like"/>
    <property type="match status" value="1"/>
</dbReference>
<keyword evidence="5 8" id="KW-0812">Transmembrane</keyword>
<evidence type="ECO:0000256" key="7">
    <source>
        <dbReference type="ARBA" id="ARBA00023136"/>
    </source>
</evidence>
<dbReference type="STRING" id="1122204.SAMN05421781_2706"/>
<comment type="subcellular location">
    <subcellularLocation>
        <location evidence="1">Cell membrane</location>
        <topology evidence="1">Multi-pass membrane protein</topology>
    </subcellularLocation>
    <subcellularLocation>
        <location evidence="8">Membrane</location>
        <topology evidence="8">Multi-pass membrane protein</topology>
    </subcellularLocation>
</comment>
<name>A0A1H2X8C5_9BACI</name>
<dbReference type="PANTHER" id="PTHR46494:SF1">
    <property type="entry name" value="CORA FAMILY METAL ION TRANSPORTER (EUROFUNG)"/>
    <property type="match status" value="1"/>
</dbReference>
<keyword evidence="3 8" id="KW-0813">Transport</keyword>
<dbReference type="PANTHER" id="PTHR46494">
    <property type="entry name" value="CORA FAMILY METAL ION TRANSPORTER (EUROFUNG)"/>
    <property type="match status" value="1"/>
</dbReference>
<keyword evidence="8" id="KW-0460">Magnesium</keyword>
<protein>
    <recommendedName>
        <fullName evidence="8">Magnesium transport protein CorA</fullName>
    </recommendedName>
</protein>
<dbReference type="Gene3D" id="1.20.58.340">
    <property type="entry name" value="Magnesium transport protein CorA, transmembrane region"/>
    <property type="match status" value="2"/>
</dbReference>
<dbReference type="Pfam" id="PF01544">
    <property type="entry name" value="CorA"/>
    <property type="match status" value="1"/>
</dbReference>
<keyword evidence="7 8" id="KW-0472">Membrane</keyword>
<feature type="transmembrane region" description="Helical" evidence="8">
    <location>
        <begin position="287"/>
        <end position="307"/>
    </location>
</feature>
<sequence>MISCAGIDAEGNTISNITLNEFKKYEWKWYWIDYSSPTVEETNTLDSVFHFHPLAIEDCYTERQRPKHDSYDGYSFFVLHALDKETLGAEEICMFLGPNFVVTYHEALSSAVNHSWKRLRAEGSGLNPDDISYHIIDKMTDEYFPVLNQIEDRLNEIEESNAELTYGKLIEEVFDLRSDLLRLRRTIVPMRDLVYRVLFVERLHLITQQREYYRDIYDHLLKVTEMIESNRAMTSDMRDNFQTMASNRMNAIMMTLTIVSTIFIPLTFIAGLYGMNFVYMPELEYRYGYFIALGVMFLMAVVLLGLFKRNGWFKIFR</sequence>
<proteinExistence type="inferred from homology"/>
<evidence type="ECO:0000313" key="9">
    <source>
        <dbReference type="EMBL" id="SDW89065.1"/>
    </source>
</evidence>
<dbReference type="NCBIfam" id="TIGR00383">
    <property type="entry name" value="corA"/>
    <property type="match status" value="1"/>
</dbReference>
<keyword evidence="8" id="KW-0406">Ion transport</keyword>
<dbReference type="GO" id="GO:0050897">
    <property type="term" value="F:cobalt ion binding"/>
    <property type="evidence" value="ECO:0007669"/>
    <property type="project" value="TreeGrafter"/>
</dbReference>
<dbReference type="InterPro" id="IPR045863">
    <property type="entry name" value="CorA_TM1_TM2"/>
</dbReference>
<keyword evidence="6 8" id="KW-1133">Transmembrane helix</keyword>
<dbReference type="RefSeq" id="WP_091616150.1">
    <property type="nucleotide sequence ID" value="NZ_FNNC01000006.1"/>
</dbReference>
<evidence type="ECO:0000256" key="4">
    <source>
        <dbReference type="ARBA" id="ARBA00022475"/>
    </source>
</evidence>
<evidence type="ECO:0000256" key="2">
    <source>
        <dbReference type="ARBA" id="ARBA00009765"/>
    </source>
</evidence>
<evidence type="ECO:0000256" key="1">
    <source>
        <dbReference type="ARBA" id="ARBA00004651"/>
    </source>
</evidence>
<dbReference type="Gene3D" id="3.30.460.20">
    <property type="entry name" value="CorA soluble domain-like"/>
    <property type="match status" value="1"/>
</dbReference>
<dbReference type="SUPFAM" id="SSF144083">
    <property type="entry name" value="Magnesium transport protein CorA, transmembrane region"/>
    <property type="match status" value="1"/>
</dbReference>
<keyword evidence="4 8" id="KW-1003">Cell membrane</keyword>
<dbReference type="FunFam" id="1.20.58.340:FF:000012">
    <property type="entry name" value="Magnesium transport protein CorA"/>
    <property type="match status" value="1"/>
</dbReference>
<dbReference type="Proteomes" id="UP000199488">
    <property type="component" value="Unassembled WGS sequence"/>
</dbReference>
<feature type="transmembrane region" description="Helical" evidence="8">
    <location>
        <begin position="251"/>
        <end position="275"/>
    </location>
</feature>
<dbReference type="GO" id="GO:0015095">
    <property type="term" value="F:magnesium ion transmembrane transporter activity"/>
    <property type="evidence" value="ECO:0007669"/>
    <property type="project" value="UniProtKB-UniRule"/>
</dbReference>
<dbReference type="CDD" id="cd12831">
    <property type="entry name" value="TmCorA-like_u2"/>
    <property type="match status" value="1"/>
</dbReference>
<evidence type="ECO:0000313" key="10">
    <source>
        <dbReference type="Proteomes" id="UP000199488"/>
    </source>
</evidence>
<dbReference type="InterPro" id="IPR004488">
    <property type="entry name" value="Mg/Co-transport_prot_CorA"/>
</dbReference>
<dbReference type="EMBL" id="FNNC01000006">
    <property type="protein sequence ID" value="SDW89065.1"/>
    <property type="molecule type" value="Genomic_DNA"/>
</dbReference>
<evidence type="ECO:0000256" key="5">
    <source>
        <dbReference type="ARBA" id="ARBA00022692"/>
    </source>
</evidence>
<dbReference type="InterPro" id="IPR002523">
    <property type="entry name" value="MgTranspt_CorA/ZnTranspt_ZntB"/>
</dbReference>
<dbReference type="GO" id="GO:0015087">
    <property type="term" value="F:cobalt ion transmembrane transporter activity"/>
    <property type="evidence" value="ECO:0007669"/>
    <property type="project" value="UniProtKB-UniRule"/>
</dbReference>
<dbReference type="OrthoDB" id="9803416at2"/>
<dbReference type="AlphaFoldDB" id="A0A1H2X8C5"/>
<reference evidence="9 10" key="1">
    <citation type="submission" date="2016-10" db="EMBL/GenBank/DDBJ databases">
        <authorList>
            <person name="de Groot N.N."/>
        </authorList>
    </citation>
    <scope>NUCLEOTIDE SEQUENCE [LARGE SCALE GENOMIC DNA]</scope>
    <source>
        <strain evidence="9 10">DSM 23126</strain>
    </source>
</reference>
<comment type="function">
    <text evidence="8">Mediates influx of magnesium ions.</text>
</comment>
<evidence type="ECO:0000256" key="3">
    <source>
        <dbReference type="ARBA" id="ARBA00022448"/>
    </source>
</evidence>
<keyword evidence="10" id="KW-1185">Reference proteome</keyword>
<accession>A0A1H2X8C5</accession>
<comment type="similarity">
    <text evidence="2 8">Belongs to the CorA metal ion transporter (MIT) (TC 1.A.35) family.</text>
</comment>
<dbReference type="InterPro" id="IPR045861">
    <property type="entry name" value="CorA_cytoplasmic_dom"/>
</dbReference>
<gene>
    <name evidence="8" type="primary">corA</name>
    <name evidence="9" type="ORF">SAMN05421781_2706</name>
</gene>
<dbReference type="GO" id="GO:0005886">
    <property type="term" value="C:plasma membrane"/>
    <property type="evidence" value="ECO:0007669"/>
    <property type="project" value="UniProtKB-SubCell"/>
</dbReference>
<evidence type="ECO:0000256" key="6">
    <source>
        <dbReference type="ARBA" id="ARBA00022989"/>
    </source>
</evidence>
<evidence type="ECO:0000256" key="8">
    <source>
        <dbReference type="RuleBase" id="RU362010"/>
    </source>
</evidence>